<protein>
    <submittedName>
        <fullName evidence="2">Uncharacterized protein</fullName>
    </submittedName>
</protein>
<dbReference type="RefSeq" id="WP_320331558.1">
    <property type="nucleotide sequence ID" value="NZ_JAVRDO010000005.1"/>
</dbReference>
<gene>
    <name evidence="2" type="ORF">RED13_002415</name>
</gene>
<proteinExistence type="predicted"/>
<comment type="caution">
    <text evidence="2">The sequence shown here is derived from an EMBL/GenBank/DDBJ whole genome shotgun (WGS) entry which is preliminary data.</text>
</comment>
<feature type="region of interest" description="Disordered" evidence="1">
    <location>
        <begin position="20"/>
        <end position="41"/>
    </location>
</feature>
<organism evidence="2 3">
    <name type="scientific">Halopseudomonas formosensis</name>
    <dbReference type="NCBI Taxonomy" id="1002526"/>
    <lineage>
        <taxon>Bacteria</taxon>
        <taxon>Pseudomonadati</taxon>
        <taxon>Pseudomonadota</taxon>
        <taxon>Gammaproteobacteria</taxon>
        <taxon>Pseudomonadales</taxon>
        <taxon>Pseudomonadaceae</taxon>
        <taxon>Halopseudomonas</taxon>
    </lineage>
</organism>
<dbReference type="Proteomes" id="UP001281217">
    <property type="component" value="Unassembled WGS sequence"/>
</dbReference>
<evidence type="ECO:0000313" key="2">
    <source>
        <dbReference type="EMBL" id="MDX9687972.1"/>
    </source>
</evidence>
<evidence type="ECO:0000313" key="3">
    <source>
        <dbReference type="Proteomes" id="UP001281217"/>
    </source>
</evidence>
<keyword evidence="3" id="KW-1185">Reference proteome</keyword>
<accession>A0ABU5BYW5</accession>
<name>A0ABU5BYW5_9GAMM</name>
<evidence type="ECO:0000256" key="1">
    <source>
        <dbReference type="SAM" id="MobiDB-lite"/>
    </source>
</evidence>
<reference evidence="3" key="1">
    <citation type="submission" date="2023-07" db="EMBL/GenBank/DDBJ databases">
        <authorList>
            <person name="de Witt J."/>
        </authorList>
    </citation>
    <scope>NUCLEOTIDE SEQUENCE [LARGE SCALE GENOMIC DNA]</scope>
    <source>
        <strain evidence="3">FZJ</strain>
    </source>
</reference>
<sequence length="86" mass="9216">MTSVIDKLSILADAAKYDASCSSGGSRQANRNTGPDNSISTRRFQHIIRETLKNLGVATRRARHLISRPGVAAAPDRSPPQLGLFG</sequence>
<dbReference type="EMBL" id="JAVRDO010000005">
    <property type="protein sequence ID" value="MDX9687972.1"/>
    <property type="molecule type" value="Genomic_DNA"/>
</dbReference>